<feature type="region of interest" description="Disordered" evidence="1">
    <location>
        <begin position="137"/>
        <end position="195"/>
    </location>
</feature>
<accession>A0A4Z1IZP2</accession>
<sequence>MSHSNFLLGPLLFQEDERNKKASKSSQTASSIMPEPPFIKQEQEEEHVYHPRSTHLNNTPELKYEDSHKSGSCSSFSSEEHDIRNNNSDHLSSYQQDHQSSKKPQDLPLAQSDSFKSPEEYDQYVGDLTSLQKYQSGLSDNFRPSSPQASLQTGDSESFGIRPPSTGLQPASSDSNRPSDDFYYDTGDVSNPQPYQYHLTNDQFSGHQSLPIQHSSNGNVVDNQYYISQALNNPPVSQVPEPGLDLDEYPDLQPGVITMNLPTPATTQEVQYLQSWIPRNNLDIENFYAARPGLNRPILENSSKQDQVDTVMRQMLAEHGAIIDERQSIHGRYDQLGAILIGQFRVQNLEHACELQRQGNLAFPSSAINQALSYPYRAPHSGIRNYDNQPTGNNYEKIGGPDVEAVKKWGGIRKQINNKGVYHEVLHRRRTTIGAKYHPEAERMMALPYSTGENLTDRDILQLARLSPFERHLRASKFFNERGEFYTRHIRFTEMSDARLRREGLLRSWIPRKAGDRPRNSIERAARAVQLGLTGDDKLFADAAAERLRRAAAEQKMRESKPA</sequence>
<gene>
    <name evidence="2" type="ORF">BCON_0020g00460</name>
</gene>
<dbReference type="AlphaFoldDB" id="A0A4Z1IZP2"/>
<feature type="compositionally biased region" description="Polar residues" evidence="1">
    <location>
        <begin position="85"/>
        <end position="98"/>
    </location>
</feature>
<feature type="compositionally biased region" description="Polar residues" evidence="1">
    <location>
        <begin position="137"/>
        <end position="156"/>
    </location>
</feature>
<dbReference type="OrthoDB" id="3504804at2759"/>
<organism evidence="2 3">
    <name type="scientific">Botryotinia convoluta</name>
    <dbReference type="NCBI Taxonomy" id="54673"/>
    <lineage>
        <taxon>Eukaryota</taxon>
        <taxon>Fungi</taxon>
        <taxon>Dikarya</taxon>
        <taxon>Ascomycota</taxon>
        <taxon>Pezizomycotina</taxon>
        <taxon>Leotiomycetes</taxon>
        <taxon>Helotiales</taxon>
        <taxon>Sclerotiniaceae</taxon>
        <taxon>Botryotinia</taxon>
    </lineage>
</organism>
<comment type="caution">
    <text evidence="2">The sequence shown here is derived from an EMBL/GenBank/DDBJ whole genome shotgun (WGS) entry which is preliminary data.</text>
</comment>
<dbReference type="Proteomes" id="UP000297527">
    <property type="component" value="Unassembled WGS sequence"/>
</dbReference>
<reference evidence="2 3" key="1">
    <citation type="submission" date="2017-12" db="EMBL/GenBank/DDBJ databases">
        <title>Comparative genomics of Botrytis spp.</title>
        <authorList>
            <person name="Valero-Jimenez C.A."/>
            <person name="Tapia P."/>
            <person name="Veloso J."/>
            <person name="Silva-Moreno E."/>
            <person name="Staats M."/>
            <person name="Valdes J.H."/>
            <person name="Van Kan J.A.L."/>
        </authorList>
    </citation>
    <scope>NUCLEOTIDE SEQUENCE [LARGE SCALE GENOMIC DNA]</scope>
    <source>
        <strain evidence="2 3">MUCL11595</strain>
    </source>
</reference>
<proteinExistence type="predicted"/>
<protein>
    <submittedName>
        <fullName evidence="2">Uncharacterized protein</fullName>
    </submittedName>
</protein>
<dbReference type="EMBL" id="PQXN01000020">
    <property type="protein sequence ID" value="TGO62373.1"/>
    <property type="molecule type" value="Genomic_DNA"/>
</dbReference>
<name>A0A4Z1IZP2_9HELO</name>
<feature type="compositionally biased region" description="Polar residues" evidence="1">
    <location>
        <begin position="166"/>
        <end position="176"/>
    </location>
</feature>
<keyword evidence="3" id="KW-1185">Reference proteome</keyword>
<evidence type="ECO:0000313" key="2">
    <source>
        <dbReference type="EMBL" id="TGO62373.1"/>
    </source>
</evidence>
<evidence type="ECO:0000256" key="1">
    <source>
        <dbReference type="SAM" id="MobiDB-lite"/>
    </source>
</evidence>
<evidence type="ECO:0000313" key="3">
    <source>
        <dbReference type="Proteomes" id="UP000297527"/>
    </source>
</evidence>
<feature type="region of interest" description="Disordered" evidence="1">
    <location>
        <begin position="1"/>
        <end position="113"/>
    </location>
</feature>